<comment type="similarity">
    <text evidence="2 8">Belongs to the complex I 30 kDa subunit family.</text>
</comment>
<dbReference type="PANTHER" id="PTHR10884">
    <property type="entry name" value="NADH DEHYDROGENASE UBIQUINONE IRON-SULFUR PROTEIN 3"/>
    <property type="match status" value="1"/>
</dbReference>
<feature type="region of interest" description="Disordered" evidence="9">
    <location>
        <begin position="258"/>
        <end position="279"/>
    </location>
</feature>
<evidence type="ECO:0000256" key="2">
    <source>
        <dbReference type="ARBA" id="ARBA00007569"/>
    </source>
</evidence>
<keyword evidence="3 8" id="KW-0813">Transport</keyword>
<evidence type="ECO:0000256" key="4">
    <source>
        <dbReference type="ARBA" id="ARBA00022967"/>
    </source>
</evidence>
<proteinExistence type="inferred from homology"/>
<keyword evidence="6 11" id="KW-0830">Ubiquinone</keyword>
<dbReference type="InterPro" id="IPR037232">
    <property type="entry name" value="NADH_quin_OxRdtase_su_C/D-like"/>
</dbReference>
<dbReference type="FunFam" id="3.30.460.80:FF:000002">
    <property type="entry name" value="NADH dehydrogenase iron-sulfur protein 3, mitochondrial"/>
    <property type="match status" value="1"/>
</dbReference>
<evidence type="ECO:0000313" key="12">
    <source>
        <dbReference type="Proteomes" id="UP000269793"/>
    </source>
</evidence>
<keyword evidence="12" id="KW-1185">Reference proteome</keyword>
<feature type="domain" description="NADH:ubiquinone oxidoreductase 30kDa subunit" evidence="10">
    <location>
        <begin position="98"/>
        <end position="218"/>
    </location>
</feature>
<name>A0A3G2S9D2_MALR7</name>
<protein>
    <submittedName>
        <fullName evidence="11">Putative NADH-ubiquinone oxidoreductase 30.4 kDasubunit, mitochondrial</fullName>
        <ecNumber evidence="11">1.6.99.3</ecNumber>
    </submittedName>
</protein>
<dbReference type="SUPFAM" id="SSF143243">
    <property type="entry name" value="Nqo5-like"/>
    <property type="match status" value="1"/>
</dbReference>
<dbReference type="OrthoDB" id="37721at2759"/>
<dbReference type="PROSITE" id="PS00542">
    <property type="entry name" value="COMPLEX1_30K"/>
    <property type="match status" value="1"/>
</dbReference>
<evidence type="ECO:0000256" key="9">
    <source>
        <dbReference type="SAM" id="MobiDB-lite"/>
    </source>
</evidence>
<dbReference type="HAMAP" id="MF_01357">
    <property type="entry name" value="NDH1_NuoC"/>
    <property type="match status" value="1"/>
</dbReference>
<dbReference type="Gene3D" id="3.30.460.80">
    <property type="entry name" value="NADH:ubiquinone oxidoreductase, 30kDa subunit"/>
    <property type="match status" value="1"/>
</dbReference>
<keyword evidence="11" id="KW-0560">Oxidoreductase</keyword>
<dbReference type="AlphaFoldDB" id="A0A3G2S9D2"/>
<dbReference type="Pfam" id="PF00329">
    <property type="entry name" value="Complex1_30kDa"/>
    <property type="match status" value="1"/>
</dbReference>
<organism evidence="11 12">
    <name type="scientific">Malassezia restricta (strain ATCC 96810 / NBRC 103918 / CBS 7877)</name>
    <name type="common">Seborrheic dermatitis infection agent</name>
    <dbReference type="NCBI Taxonomy" id="425264"/>
    <lineage>
        <taxon>Eukaryota</taxon>
        <taxon>Fungi</taxon>
        <taxon>Dikarya</taxon>
        <taxon>Basidiomycota</taxon>
        <taxon>Ustilaginomycotina</taxon>
        <taxon>Malasseziomycetes</taxon>
        <taxon>Malasseziales</taxon>
        <taxon>Malasseziaceae</taxon>
        <taxon>Malassezia</taxon>
    </lineage>
</organism>
<dbReference type="InterPro" id="IPR001268">
    <property type="entry name" value="NADH_UbQ_OxRdtase_30kDa_su"/>
</dbReference>
<evidence type="ECO:0000256" key="1">
    <source>
        <dbReference type="ARBA" id="ARBA00004173"/>
    </source>
</evidence>
<dbReference type="PANTHER" id="PTHR10884:SF14">
    <property type="entry name" value="NADH DEHYDROGENASE [UBIQUINONE] IRON-SULFUR PROTEIN 3, MITOCHONDRIAL"/>
    <property type="match status" value="1"/>
</dbReference>
<feature type="compositionally biased region" description="Basic and acidic residues" evidence="9">
    <location>
        <begin position="262"/>
        <end position="279"/>
    </location>
</feature>
<evidence type="ECO:0000256" key="3">
    <source>
        <dbReference type="ARBA" id="ARBA00022448"/>
    </source>
</evidence>
<dbReference type="NCBIfam" id="NF004733">
    <property type="entry name" value="PRK06074.1-5"/>
    <property type="match status" value="1"/>
</dbReference>
<comment type="subcellular location">
    <subcellularLocation>
        <location evidence="1">Mitochondrion</location>
    </subcellularLocation>
</comment>
<dbReference type="GO" id="GO:0008137">
    <property type="term" value="F:NADH dehydrogenase (ubiquinone) activity"/>
    <property type="evidence" value="ECO:0007669"/>
    <property type="project" value="UniProtKB-EC"/>
</dbReference>
<evidence type="ECO:0000256" key="8">
    <source>
        <dbReference type="RuleBase" id="RU003456"/>
    </source>
</evidence>
<dbReference type="GO" id="GO:0005739">
    <property type="term" value="C:mitochondrion"/>
    <property type="evidence" value="ECO:0007669"/>
    <property type="project" value="UniProtKB-SubCell"/>
</dbReference>
<dbReference type="EC" id="1.6.99.3" evidence="11"/>
<dbReference type="STRING" id="425264.A0A3G2S9D2"/>
<dbReference type="EMBL" id="CP033150">
    <property type="protein sequence ID" value="AYO42667.1"/>
    <property type="molecule type" value="Genomic_DNA"/>
</dbReference>
<dbReference type="InterPro" id="IPR020396">
    <property type="entry name" value="NADH_UbQ_OxRdtase_CS"/>
</dbReference>
<keyword evidence="5 8" id="KW-0520">NAD</keyword>
<keyword evidence="4 8" id="KW-1278">Translocase</keyword>
<reference evidence="11 12" key="1">
    <citation type="submission" date="2018-10" db="EMBL/GenBank/DDBJ databases">
        <title>Complete genome sequence of Malassezia restricta CBS 7877.</title>
        <authorList>
            <person name="Morand S.C."/>
            <person name="Bertignac M."/>
            <person name="Iltis A."/>
            <person name="Kolder I."/>
            <person name="Pirovano W."/>
            <person name="Jourdain R."/>
            <person name="Clavaud C."/>
        </authorList>
    </citation>
    <scope>NUCLEOTIDE SEQUENCE [LARGE SCALE GENOMIC DNA]</scope>
    <source>
        <strain evidence="11 12">CBS 7877</strain>
    </source>
</reference>
<evidence type="ECO:0000313" key="11">
    <source>
        <dbReference type="EMBL" id="AYO42667.1"/>
    </source>
</evidence>
<dbReference type="InterPro" id="IPR010218">
    <property type="entry name" value="NADH_DH_suC"/>
</dbReference>
<dbReference type="GO" id="GO:0016020">
    <property type="term" value="C:membrane"/>
    <property type="evidence" value="ECO:0007669"/>
    <property type="project" value="UniProtKB-ARBA"/>
</dbReference>
<evidence type="ECO:0000259" key="10">
    <source>
        <dbReference type="Pfam" id="PF00329"/>
    </source>
</evidence>
<dbReference type="VEuPathDB" id="FungiDB:DNF11_1717"/>
<dbReference type="NCBIfam" id="TIGR01961">
    <property type="entry name" value="NuoC_fam"/>
    <property type="match status" value="1"/>
</dbReference>
<accession>A0A3G2S9D2</accession>
<evidence type="ECO:0000256" key="6">
    <source>
        <dbReference type="ARBA" id="ARBA00023075"/>
    </source>
</evidence>
<dbReference type="GO" id="GO:0016651">
    <property type="term" value="F:oxidoreductase activity, acting on NAD(P)H"/>
    <property type="evidence" value="ECO:0007669"/>
    <property type="project" value="InterPro"/>
</dbReference>
<dbReference type="Proteomes" id="UP000269793">
    <property type="component" value="Chromosome III"/>
</dbReference>
<evidence type="ECO:0000256" key="5">
    <source>
        <dbReference type="ARBA" id="ARBA00023027"/>
    </source>
</evidence>
<gene>
    <name evidence="11" type="primary">ALI1</name>
    <name evidence="11" type="ORF">DNF11_1717</name>
</gene>
<comment type="catalytic activity">
    <reaction evidence="7">
        <text>a ubiquinone + NADH + 5 H(+)(in) = a ubiquinol + NAD(+) + 4 H(+)(out)</text>
        <dbReference type="Rhea" id="RHEA:29091"/>
        <dbReference type="Rhea" id="RHEA-COMP:9565"/>
        <dbReference type="Rhea" id="RHEA-COMP:9566"/>
        <dbReference type="ChEBI" id="CHEBI:15378"/>
        <dbReference type="ChEBI" id="CHEBI:16389"/>
        <dbReference type="ChEBI" id="CHEBI:17976"/>
        <dbReference type="ChEBI" id="CHEBI:57540"/>
        <dbReference type="ChEBI" id="CHEBI:57945"/>
        <dbReference type="EC" id="7.1.1.2"/>
    </reaction>
</comment>
<evidence type="ECO:0000256" key="7">
    <source>
        <dbReference type="ARBA" id="ARBA00049551"/>
    </source>
</evidence>
<sequence length="279" mass="32157">MSATAARTLLRCARPARLPSMHQSVLVSARALSTTFKVSEQGDKVMLETPYVERANLNPMVKYESMQGPLHDYGSWVISALPRFIQQFSVYKDELTFYVAPSGLIPTMTFLRDHTNTQFKALMDISGADYPSRSQRFEVNYHLLSLRHNARIRVKTYADEVTPVPTVTSLFRSADWFEREAWDMYGIFFAGHPDLRRILTDYGFEGHPLRKDFPLTGYTEVRWDEEKKRVVYEPVQLMQAHRNFEAASSWEQVGQGVSYTPNEHKLVPPKPAEDNKDKK</sequence>